<evidence type="ECO:0000313" key="1">
    <source>
        <dbReference type="EMBL" id="JAE26510.1"/>
    </source>
</evidence>
<reference evidence="1" key="2">
    <citation type="journal article" date="2015" name="Data Brief">
        <title>Shoot transcriptome of the giant reed, Arundo donax.</title>
        <authorList>
            <person name="Barrero R.A."/>
            <person name="Guerrero F.D."/>
            <person name="Moolhuijzen P."/>
            <person name="Goolsby J.A."/>
            <person name="Tidwell J."/>
            <person name="Bellgard S.E."/>
            <person name="Bellgard M.I."/>
        </authorList>
    </citation>
    <scope>NUCLEOTIDE SEQUENCE</scope>
    <source>
        <tissue evidence="1">Shoot tissue taken approximately 20 cm above the soil surface</tissue>
    </source>
</reference>
<organism evidence="1">
    <name type="scientific">Arundo donax</name>
    <name type="common">Giant reed</name>
    <name type="synonym">Donax arundinaceus</name>
    <dbReference type="NCBI Taxonomy" id="35708"/>
    <lineage>
        <taxon>Eukaryota</taxon>
        <taxon>Viridiplantae</taxon>
        <taxon>Streptophyta</taxon>
        <taxon>Embryophyta</taxon>
        <taxon>Tracheophyta</taxon>
        <taxon>Spermatophyta</taxon>
        <taxon>Magnoliopsida</taxon>
        <taxon>Liliopsida</taxon>
        <taxon>Poales</taxon>
        <taxon>Poaceae</taxon>
        <taxon>PACMAD clade</taxon>
        <taxon>Arundinoideae</taxon>
        <taxon>Arundineae</taxon>
        <taxon>Arundo</taxon>
    </lineage>
</organism>
<dbReference type="AlphaFoldDB" id="A0A0A9GN14"/>
<sequence length="39" mass="4675">MEIILSYFDQILSIFSMDKTLRNPSVHQILSFNNRVFEK</sequence>
<dbReference type="EMBL" id="GBRH01171386">
    <property type="protein sequence ID" value="JAE26510.1"/>
    <property type="molecule type" value="Transcribed_RNA"/>
</dbReference>
<protein>
    <submittedName>
        <fullName evidence="1">Uncharacterized protein</fullName>
    </submittedName>
</protein>
<proteinExistence type="predicted"/>
<name>A0A0A9GN14_ARUDO</name>
<accession>A0A0A9GN14</accession>
<reference evidence="1" key="1">
    <citation type="submission" date="2014-09" db="EMBL/GenBank/DDBJ databases">
        <authorList>
            <person name="Magalhaes I.L.F."/>
            <person name="Oliveira U."/>
            <person name="Santos F.R."/>
            <person name="Vidigal T.H.D.A."/>
            <person name="Brescovit A.D."/>
            <person name="Santos A.J."/>
        </authorList>
    </citation>
    <scope>NUCLEOTIDE SEQUENCE</scope>
    <source>
        <tissue evidence="1">Shoot tissue taken approximately 20 cm above the soil surface</tissue>
    </source>
</reference>